<evidence type="ECO:0000313" key="2">
    <source>
        <dbReference type="EMBL" id="KAF4436373.1"/>
    </source>
</evidence>
<dbReference type="InterPro" id="IPR010730">
    <property type="entry name" value="HET"/>
</dbReference>
<dbReference type="PANTHER" id="PTHR33112">
    <property type="entry name" value="DOMAIN PROTEIN, PUTATIVE-RELATED"/>
    <property type="match status" value="1"/>
</dbReference>
<gene>
    <name evidence="2" type="ORF">F53441_13281</name>
</gene>
<name>A0A8H4JT73_9HYPO</name>
<comment type="caution">
    <text evidence="2">The sequence shown here is derived from an EMBL/GenBank/DDBJ whole genome shotgun (WGS) entry which is preliminary data.</text>
</comment>
<sequence length="697" mass="78303">MDDQQKTPNRPRDPCPCCFDFNPDLAAPGPAKDVRVDSRESVVWILRDIIQFESAASSNCDICSFIVKTIKVSGLLGLESKMGTWMYLRLPIGQGNPEIILGDPSRSEMFLQFYTDYSQREAWKHVKPLPEICEDHLSREGLDFINACFDKCVKDHKLCKQVIPSFPTRVLDIGSNEDDPVRLIETKAITAEKYVALSYCWGSNPSIKTLSGNLEDMKSGIALDKLPATYLDAIALTRKLGMKYLWIDALCIIQDSQADWEKECTKMADTYADSYLTIAASSSTSVTSHFLRPQLEPLPRAAHDQRPIYSEWMKNDKGQVLLKARLMHTTGVHWKWRPTHTTDQQPLVEPLTQRGWTLQEKILATRLLSISAMEMAWSCKEAIFCECSSNLNHLREFGGKPLSQISRRGETFNFWHKVIENYSKRKLTQDGDKLPAISAIAAIVQQKIASNYVAGLWTDNIELDLLWRRPSSSRVQAANSSYIAPSFGWASITGEIDYFCFRNGKWPYEKAAKVLEVSAVTGPDAPLGRVSQSKLTIQGPVAMGYVVARGPFDGYAIRLGSACLWFSADTNLSTIVATGSNGESEVSVCRKRREHDRLDLADELKRLDQKRSPGGVQHLTEPTTTDTSTRKVIRCWVMRLGGFPFGDKGKKDIEWMVLGRSATQPEYFERVGLGSLENRDEDTAVISLERIETVTVV</sequence>
<protein>
    <recommendedName>
        <fullName evidence="1">Heterokaryon incompatibility domain-containing protein</fullName>
    </recommendedName>
</protein>
<feature type="domain" description="Heterokaryon incompatibility" evidence="1">
    <location>
        <begin position="194"/>
        <end position="360"/>
    </location>
</feature>
<proteinExistence type="predicted"/>
<keyword evidence="3" id="KW-1185">Reference proteome</keyword>
<dbReference type="Proteomes" id="UP000605986">
    <property type="component" value="Unassembled WGS sequence"/>
</dbReference>
<evidence type="ECO:0000259" key="1">
    <source>
        <dbReference type="Pfam" id="PF06985"/>
    </source>
</evidence>
<dbReference type="OrthoDB" id="3789824at2759"/>
<dbReference type="Pfam" id="PF06985">
    <property type="entry name" value="HET"/>
    <property type="match status" value="1"/>
</dbReference>
<dbReference type="AlphaFoldDB" id="A0A8H4JT73"/>
<dbReference type="EMBL" id="JAADJG010000807">
    <property type="protein sequence ID" value="KAF4436373.1"/>
    <property type="molecule type" value="Genomic_DNA"/>
</dbReference>
<accession>A0A8H4JT73</accession>
<reference evidence="2" key="1">
    <citation type="submission" date="2020-01" db="EMBL/GenBank/DDBJ databases">
        <title>Identification and distribution of gene clusters putatively required for synthesis of sphingolipid metabolism inhibitors in phylogenetically diverse species of the filamentous fungus Fusarium.</title>
        <authorList>
            <person name="Kim H.-S."/>
            <person name="Busman M."/>
            <person name="Brown D.W."/>
            <person name="Divon H."/>
            <person name="Uhlig S."/>
            <person name="Proctor R.H."/>
        </authorList>
    </citation>
    <scope>NUCLEOTIDE SEQUENCE</scope>
    <source>
        <strain evidence="2">NRRL 53441</strain>
    </source>
</reference>
<evidence type="ECO:0000313" key="3">
    <source>
        <dbReference type="Proteomes" id="UP000605986"/>
    </source>
</evidence>
<dbReference type="PANTHER" id="PTHR33112:SF16">
    <property type="entry name" value="HETEROKARYON INCOMPATIBILITY DOMAIN-CONTAINING PROTEIN"/>
    <property type="match status" value="1"/>
</dbReference>
<organism evidence="2 3">
    <name type="scientific">Fusarium austroafricanum</name>
    <dbReference type="NCBI Taxonomy" id="2364996"/>
    <lineage>
        <taxon>Eukaryota</taxon>
        <taxon>Fungi</taxon>
        <taxon>Dikarya</taxon>
        <taxon>Ascomycota</taxon>
        <taxon>Pezizomycotina</taxon>
        <taxon>Sordariomycetes</taxon>
        <taxon>Hypocreomycetidae</taxon>
        <taxon>Hypocreales</taxon>
        <taxon>Nectriaceae</taxon>
        <taxon>Fusarium</taxon>
        <taxon>Fusarium concolor species complex</taxon>
    </lineage>
</organism>